<evidence type="ECO:0000313" key="2">
    <source>
        <dbReference type="Proteomes" id="UP000805193"/>
    </source>
</evidence>
<dbReference type="Proteomes" id="UP000805193">
    <property type="component" value="Unassembled WGS sequence"/>
</dbReference>
<protein>
    <submittedName>
        <fullName evidence="1">Uncharacterized protein</fullName>
    </submittedName>
</protein>
<comment type="caution">
    <text evidence="1">The sequence shown here is derived from an EMBL/GenBank/DDBJ whole genome shotgun (WGS) entry which is preliminary data.</text>
</comment>
<accession>A0AC60NY94</accession>
<proteinExistence type="predicted"/>
<dbReference type="EMBL" id="JABSTQ010011374">
    <property type="protein sequence ID" value="KAG0412119.1"/>
    <property type="molecule type" value="Genomic_DNA"/>
</dbReference>
<name>A0AC60NY94_IXOPE</name>
<evidence type="ECO:0000313" key="1">
    <source>
        <dbReference type="EMBL" id="KAG0412119.1"/>
    </source>
</evidence>
<organism evidence="1 2">
    <name type="scientific">Ixodes persulcatus</name>
    <name type="common">Taiga tick</name>
    <dbReference type="NCBI Taxonomy" id="34615"/>
    <lineage>
        <taxon>Eukaryota</taxon>
        <taxon>Metazoa</taxon>
        <taxon>Ecdysozoa</taxon>
        <taxon>Arthropoda</taxon>
        <taxon>Chelicerata</taxon>
        <taxon>Arachnida</taxon>
        <taxon>Acari</taxon>
        <taxon>Parasitiformes</taxon>
        <taxon>Ixodida</taxon>
        <taxon>Ixodoidea</taxon>
        <taxon>Ixodidae</taxon>
        <taxon>Ixodinae</taxon>
        <taxon>Ixodes</taxon>
    </lineage>
</organism>
<sequence length="517" mass="56276">MRQPLAKERPGQKRSKPACPRERDDSSSQRDSAGPVSVVGFAGDSALCSGEHPRKEAGLFRPTIGRPMIGKKRAVIVILISRAGRRHKSCSHQAGQQKRLDGRTKGVGPQKRATGGNDDPVARACAETTRSVPKGGSPTRRPRSTQALAEQCPGVTEESSEGGRAKDGCRSIDGAFFSTAVLRRPHRGADDGNGTEKRASPTKRAANAARKASLTEHLRVGNPFPSRRRHGVAAKQRHRACAGVVLHVVLEVVLKVVFDVVLWDVVLDLVLEVVLDVVFDRELRFLLARRPCPDGVNAGGQTSRAQRRSERRADPKNGVQVRRQSRRTSEGGKDAHPHLPCSLTYGGRRHRASDTEEQHTSTRVRVFGKARGAMWRPRERASQSAEIGPLTYSTSFLPQKKRSRVSAPRDGRIGSYDRLVGPAPEPPTGWRTHGAPPEAPRGVPGRTPPPPLLLLPPRCFRDRVVVVPCRPITPLLVLRLPAAASPPGTYCPGGGRDGLRAANYYLTAEETPPRRCL</sequence>
<keyword evidence="2" id="KW-1185">Reference proteome</keyword>
<reference evidence="1 2" key="1">
    <citation type="journal article" date="2020" name="Cell">
        <title>Large-Scale Comparative Analyses of Tick Genomes Elucidate Their Genetic Diversity and Vector Capacities.</title>
        <authorList>
            <consortium name="Tick Genome and Microbiome Consortium (TIGMIC)"/>
            <person name="Jia N."/>
            <person name="Wang J."/>
            <person name="Shi W."/>
            <person name="Du L."/>
            <person name="Sun Y."/>
            <person name="Zhan W."/>
            <person name="Jiang J.F."/>
            <person name="Wang Q."/>
            <person name="Zhang B."/>
            <person name="Ji P."/>
            <person name="Bell-Sakyi L."/>
            <person name="Cui X.M."/>
            <person name="Yuan T.T."/>
            <person name="Jiang B.G."/>
            <person name="Yang W.F."/>
            <person name="Lam T.T."/>
            <person name="Chang Q.C."/>
            <person name="Ding S.J."/>
            <person name="Wang X.J."/>
            <person name="Zhu J.G."/>
            <person name="Ruan X.D."/>
            <person name="Zhao L."/>
            <person name="Wei J.T."/>
            <person name="Ye R.Z."/>
            <person name="Que T.C."/>
            <person name="Du C.H."/>
            <person name="Zhou Y.H."/>
            <person name="Cheng J.X."/>
            <person name="Dai P.F."/>
            <person name="Guo W.B."/>
            <person name="Han X.H."/>
            <person name="Huang E.J."/>
            <person name="Li L.F."/>
            <person name="Wei W."/>
            <person name="Gao Y.C."/>
            <person name="Liu J.Z."/>
            <person name="Shao H.Z."/>
            <person name="Wang X."/>
            <person name="Wang C.C."/>
            <person name="Yang T.C."/>
            <person name="Huo Q.B."/>
            <person name="Li W."/>
            <person name="Chen H.Y."/>
            <person name="Chen S.E."/>
            <person name="Zhou L.G."/>
            <person name="Ni X.B."/>
            <person name="Tian J.H."/>
            <person name="Sheng Y."/>
            <person name="Liu T."/>
            <person name="Pan Y.S."/>
            <person name="Xia L.Y."/>
            <person name="Li J."/>
            <person name="Zhao F."/>
            <person name="Cao W.C."/>
        </authorList>
    </citation>
    <scope>NUCLEOTIDE SEQUENCE [LARGE SCALE GENOMIC DNA]</scope>
    <source>
        <strain evidence="1">Iper-2018</strain>
    </source>
</reference>
<gene>
    <name evidence="1" type="ORF">HPB47_010758</name>
</gene>